<gene>
    <name evidence="1" type="ORF">DMT42_14135</name>
</gene>
<sequence>MRRITCDIHIHARPEQVWDVLTDFARFHEWNPFLVEAEGRPEPGTRLRLRFRLPDSGKEMVFTPTVLTCEEHRVLRWRGRFGVKGIFDGLHSFELTPVDGGTHVEQMETFTGVLVPFTGSVITQTDAGFRRLNEALKERVESLAAARDGS</sequence>
<dbReference type="PANTHER" id="PTHR36166:SF1">
    <property type="entry name" value="SRPBCC DOMAIN-CONTAINING PROTEIN"/>
    <property type="match status" value="1"/>
</dbReference>
<reference evidence="1 2" key="1">
    <citation type="submission" date="2018-06" db="EMBL/GenBank/DDBJ databases">
        <title>The complete genome sequence of a nosiheptide producer Streptomyces actuosus ATCC 25421: deducing the ability of producing a new class III lantibiotics.</title>
        <authorList>
            <person name="Liu W."/>
            <person name="Sun F."/>
            <person name="Hu Y."/>
        </authorList>
    </citation>
    <scope>NUCLEOTIDE SEQUENCE [LARGE SCALE GENOMIC DNA]</scope>
    <source>
        <strain evidence="1 2">ATCC 25421</strain>
    </source>
</reference>
<dbReference type="Pfam" id="PF10604">
    <property type="entry name" value="Polyketide_cyc2"/>
    <property type="match status" value="1"/>
</dbReference>
<dbReference type="Proteomes" id="UP000247634">
    <property type="component" value="Chromosome"/>
</dbReference>
<dbReference type="Gene3D" id="3.30.530.20">
    <property type="match status" value="1"/>
</dbReference>
<organism evidence="1 2">
    <name type="scientific">Streptomyces actuosus</name>
    <dbReference type="NCBI Taxonomy" id="1885"/>
    <lineage>
        <taxon>Bacteria</taxon>
        <taxon>Bacillati</taxon>
        <taxon>Actinomycetota</taxon>
        <taxon>Actinomycetes</taxon>
        <taxon>Kitasatosporales</taxon>
        <taxon>Streptomycetaceae</taxon>
        <taxon>Streptomyces</taxon>
    </lineage>
</organism>
<dbReference type="EMBL" id="CP029788">
    <property type="protein sequence ID" value="AWT43346.1"/>
    <property type="molecule type" value="Genomic_DNA"/>
</dbReference>
<name>A0A2U9P193_STRAS</name>
<evidence type="ECO:0000313" key="1">
    <source>
        <dbReference type="EMBL" id="AWT43346.1"/>
    </source>
</evidence>
<evidence type="ECO:0000313" key="2">
    <source>
        <dbReference type="Proteomes" id="UP000247634"/>
    </source>
</evidence>
<dbReference type="KEGG" id="sact:DMT42_14135"/>
<dbReference type="PANTHER" id="PTHR36166">
    <property type="entry name" value="CHROMOSOME 9, WHOLE GENOME SHOTGUN SEQUENCE"/>
    <property type="match status" value="1"/>
</dbReference>
<dbReference type="InterPro" id="IPR019587">
    <property type="entry name" value="Polyketide_cyclase/dehydratase"/>
</dbReference>
<dbReference type="SUPFAM" id="SSF55961">
    <property type="entry name" value="Bet v1-like"/>
    <property type="match status" value="1"/>
</dbReference>
<dbReference type="AlphaFoldDB" id="A0A2U9P193"/>
<proteinExistence type="predicted"/>
<protein>
    <submittedName>
        <fullName evidence="1">SRPBCC domain-containing protein</fullName>
    </submittedName>
</protein>
<dbReference type="OrthoDB" id="9810827at2"/>
<dbReference type="CDD" id="cd07822">
    <property type="entry name" value="SRPBCC_4"/>
    <property type="match status" value="1"/>
</dbReference>
<keyword evidence="2" id="KW-1185">Reference proteome</keyword>
<dbReference type="InterPro" id="IPR023393">
    <property type="entry name" value="START-like_dom_sf"/>
</dbReference>
<dbReference type="RefSeq" id="WP_110628264.1">
    <property type="nucleotide sequence ID" value="NZ_CP029788.1"/>
</dbReference>
<accession>A0A2U9P193</accession>